<proteinExistence type="predicted"/>
<evidence type="ECO:0000256" key="3">
    <source>
        <dbReference type="ARBA" id="ARBA00022723"/>
    </source>
</evidence>
<dbReference type="Pfam" id="PF13442">
    <property type="entry name" value="Cytochrome_CBB3"/>
    <property type="match status" value="2"/>
</dbReference>
<keyword evidence="4" id="KW-0249">Electron transport</keyword>
<feature type="domain" description="Cytochrome c" evidence="8">
    <location>
        <begin position="239"/>
        <end position="318"/>
    </location>
</feature>
<keyword evidence="5 6" id="KW-0408">Iron</keyword>
<accession>A0ABS1JPD2</accession>
<dbReference type="Proteomes" id="UP000622707">
    <property type="component" value="Unassembled WGS sequence"/>
</dbReference>
<evidence type="ECO:0000256" key="5">
    <source>
        <dbReference type="ARBA" id="ARBA00023004"/>
    </source>
</evidence>
<dbReference type="PRINTS" id="PR00607">
    <property type="entry name" value="CYTCHROMECIE"/>
</dbReference>
<gene>
    <name evidence="9" type="ORF">JI746_09700</name>
</gene>
<dbReference type="PANTHER" id="PTHR40942">
    <property type="match status" value="1"/>
</dbReference>
<feature type="transmembrane region" description="Helical" evidence="7">
    <location>
        <begin position="20"/>
        <end position="43"/>
    </location>
</feature>
<reference evidence="9 10" key="1">
    <citation type="journal article" date="2017" name="Int. J. Syst. Evol. Microbiol.">
        <title>Ramlibacter alkalitolerans sp. nov., alkali-tolerant bacterium isolated from soil of ginseng.</title>
        <authorList>
            <person name="Lee D.H."/>
            <person name="Cha C.J."/>
        </authorList>
    </citation>
    <scope>NUCLEOTIDE SEQUENCE [LARGE SCALE GENOMIC DNA]</scope>
    <source>
        <strain evidence="9 10">KACC 19305</strain>
    </source>
</reference>
<dbReference type="InterPro" id="IPR036909">
    <property type="entry name" value="Cyt_c-like_dom_sf"/>
</dbReference>
<evidence type="ECO:0000256" key="4">
    <source>
        <dbReference type="ARBA" id="ARBA00022982"/>
    </source>
</evidence>
<dbReference type="RefSeq" id="WP_201688954.1">
    <property type="nucleotide sequence ID" value="NZ_JAEQND010000005.1"/>
</dbReference>
<dbReference type="SUPFAM" id="SSF46626">
    <property type="entry name" value="Cytochrome c"/>
    <property type="match status" value="2"/>
</dbReference>
<dbReference type="InterPro" id="IPR009056">
    <property type="entry name" value="Cyt_c-like_dom"/>
</dbReference>
<dbReference type="PROSITE" id="PS51007">
    <property type="entry name" value="CYTC"/>
    <property type="match status" value="2"/>
</dbReference>
<name>A0ABS1JPD2_9BURK</name>
<keyword evidence="2 6" id="KW-0349">Heme</keyword>
<evidence type="ECO:0000259" key="8">
    <source>
        <dbReference type="PROSITE" id="PS51007"/>
    </source>
</evidence>
<dbReference type="PANTHER" id="PTHR40942:SF2">
    <property type="entry name" value="CYTOCHROME-RELATED"/>
    <property type="match status" value="1"/>
</dbReference>
<keyword evidence="3 6" id="KW-0479">Metal-binding</keyword>
<dbReference type="EMBL" id="JAEQND010000005">
    <property type="protein sequence ID" value="MBL0425385.1"/>
    <property type="molecule type" value="Genomic_DNA"/>
</dbReference>
<keyword evidence="7" id="KW-0812">Transmembrane</keyword>
<dbReference type="InterPro" id="IPR002323">
    <property type="entry name" value="Cyt_CIE"/>
</dbReference>
<comment type="caution">
    <text evidence="9">The sequence shown here is derived from an EMBL/GenBank/DDBJ whole genome shotgun (WGS) entry which is preliminary data.</text>
</comment>
<organism evidence="9 10">
    <name type="scientific">Ramlibacter alkalitolerans</name>
    <dbReference type="NCBI Taxonomy" id="2039631"/>
    <lineage>
        <taxon>Bacteria</taxon>
        <taxon>Pseudomonadati</taxon>
        <taxon>Pseudomonadota</taxon>
        <taxon>Betaproteobacteria</taxon>
        <taxon>Burkholderiales</taxon>
        <taxon>Comamonadaceae</taxon>
        <taxon>Ramlibacter</taxon>
    </lineage>
</organism>
<keyword evidence="7" id="KW-0472">Membrane</keyword>
<sequence length="319" mass="31168">MSDSTLDDAHTGPIKTPKQLLITVLFAFVVPVFIIIALVSYVVSEDKPAGSRDVEKYVLGGVTTQDIERGVAERLRKVGTVEIRDANRPLRSGEEVFKAQCTACHTTGAAGAPKFGDAAAWANRIKTGFDALVASAVKGKGAMPPQAGGDFGEVEVARGVAYMANAAGAKFAEPAAPAAPVAGAPAAGAAPVAAAPAAAAPAVAAPAAPAAPVAAAAPSAAPAAAATTAAAAPAAAPAAAAGNGKALYDATCGMCHGAGVAGAPKLGDKAAWAPRIAQGLPTLQNNALHGKGAMPPKGGSTAPDADVKAAVEYMVNASK</sequence>
<evidence type="ECO:0000256" key="6">
    <source>
        <dbReference type="PROSITE-ProRule" id="PRU00433"/>
    </source>
</evidence>
<evidence type="ECO:0000313" key="9">
    <source>
        <dbReference type="EMBL" id="MBL0425385.1"/>
    </source>
</evidence>
<keyword evidence="10" id="KW-1185">Reference proteome</keyword>
<keyword evidence="1" id="KW-0813">Transport</keyword>
<dbReference type="Gene3D" id="1.10.760.10">
    <property type="entry name" value="Cytochrome c-like domain"/>
    <property type="match status" value="2"/>
</dbReference>
<evidence type="ECO:0000256" key="1">
    <source>
        <dbReference type="ARBA" id="ARBA00022448"/>
    </source>
</evidence>
<evidence type="ECO:0000313" key="10">
    <source>
        <dbReference type="Proteomes" id="UP000622707"/>
    </source>
</evidence>
<keyword evidence="7" id="KW-1133">Transmembrane helix</keyword>
<evidence type="ECO:0000256" key="2">
    <source>
        <dbReference type="ARBA" id="ARBA00022617"/>
    </source>
</evidence>
<evidence type="ECO:0000256" key="7">
    <source>
        <dbReference type="SAM" id="Phobius"/>
    </source>
</evidence>
<feature type="domain" description="Cytochrome c" evidence="8">
    <location>
        <begin position="88"/>
        <end position="167"/>
    </location>
</feature>
<protein>
    <submittedName>
        <fullName evidence="9">Cytochrome c5 family protein</fullName>
    </submittedName>
</protein>